<name>A0A914YRW5_9BILA</name>
<feature type="compositionally biased region" description="Acidic residues" evidence="1">
    <location>
        <begin position="17"/>
        <end position="32"/>
    </location>
</feature>
<dbReference type="Proteomes" id="UP000887577">
    <property type="component" value="Unplaced"/>
</dbReference>
<evidence type="ECO:0000313" key="3">
    <source>
        <dbReference type="WBParaSite" id="PSU_v2.g3488.t1"/>
    </source>
</evidence>
<organism evidence="2 3">
    <name type="scientific">Panagrolaimus superbus</name>
    <dbReference type="NCBI Taxonomy" id="310955"/>
    <lineage>
        <taxon>Eukaryota</taxon>
        <taxon>Metazoa</taxon>
        <taxon>Ecdysozoa</taxon>
        <taxon>Nematoda</taxon>
        <taxon>Chromadorea</taxon>
        <taxon>Rhabditida</taxon>
        <taxon>Tylenchina</taxon>
        <taxon>Panagrolaimomorpha</taxon>
        <taxon>Panagrolaimoidea</taxon>
        <taxon>Panagrolaimidae</taxon>
        <taxon>Panagrolaimus</taxon>
    </lineage>
</organism>
<feature type="compositionally biased region" description="Polar residues" evidence="1">
    <location>
        <begin position="1"/>
        <end position="11"/>
    </location>
</feature>
<proteinExistence type="predicted"/>
<dbReference type="WBParaSite" id="PSU_v2.g3488.t1">
    <property type="protein sequence ID" value="PSU_v2.g3488.t1"/>
    <property type="gene ID" value="PSU_v2.g3488"/>
</dbReference>
<keyword evidence="2" id="KW-1185">Reference proteome</keyword>
<dbReference type="AlphaFoldDB" id="A0A914YRW5"/>
<evidence type="ECO:0000256" key="1">
    <source>
        <dbReference type="SAM" id="MobiDB-lite"/>
    </source>
</evidence>
<feature type="region of interest" description="Disordered" evidence="1">
    <location>
        <begin position="1"/>
        <end position="50"/>
    </location>
</feature>
<reference evidence="3" key="1">
    <citation type="submission" date="2022-11" db="UniProtKB">
        <authorList>
            <consortium name="WormBaseParasite"/>
        </authorList>
    </citation>
    <scope>IDENTIFICATION</scope>
</reference>
<evidence type="ECO:0000313" key="2">
    <source>
        <dbReference type="Proteomes" id="UP000887577"/>
    </source>
</evidence>
<sequence>MRTSRSVLFNLSSPTDSESDVDSDVEDEEETENEKVETSQSTTMASAGTAPFDKVLNQLREVQNMKIPIESSSTTSTKKPFEFEVWQEVLPTEISDSDLSKKKLKKEENEEEKE</sequence>
<accession>A0A914YRW5</accession>
<protein>
    <submittedName>
        <fullName evidence="3">Uncharacterized protein</fullName>
    </submittedName>
</protein>